<dbReference type="PATRIC" id="fig|1123384.7.peg.2028"/>
<dbReference type="EMBL" id="CP007141">
    <property type="protein sequence ID" value="AJC74474.1"/>
    <property type="molecule type" value="Genomic_DNA"/>
</dbReference>
<dbReference type="InterPro" id="IPR013563">
    <property type="entry name" value="Oligopep_ABC_C"/>
</dbReference>
<dbReference type="GO" id="GO:0015833">
    <property type="term" value="P:peptide transport"/>
    <property type="evidence" value="ECO:0007669"/>
    <property type="project" value="InterPro"/>
</dbReference>
<dbReference type="InterPro" id="IPR027417">
    <property type="entry name" value="P-loop_NTPase"/>
</dbReference>
<gene>
    <name evidence="5" type="ORF">AJ81_10110</name>
</gene>
<sequence>MNEVLMRIENAKAYYKLEKVSVRAVDGVSFEIFEDEVIGVVGESGCGKTTLSNLISMNILKPLTLVEGKVFMKIDGKFEEISSMSREEVKKKLWGKEITIVPQSAMNALMPTIRMAKYVEHLAQSHELNGKELLQKAEKRFEEVGLNPLWLKRYPFELSGGMRQRAVIAIATILNPKLLIADEPTSALDVVNQKVFLKVLMQLKRMGVVRSIIFITHDIATVRQIADRIIVMYAGKIVEISTMEKILQRPLHPYTKGLFNSVLTPEPEVRRRGISVIPGTPPNLINPPSGCRFHPRCPHVMEVCKEREPELREVEEGSKVACFLYSEERT</sequence>
<evidence type="ECO:0000313" key="5">
    <source>
        <dbReference type="EMBL" id="AJC74474.1"/>
    </source>
</evidence>
<dbReference type="PANTHER" id="PTHR43067">
    <property type="entry name" value="OLIGOPEPTIDE/DIPEPTIDE ABC TRANSPORTER, ATPASE SUBUNIT"/>
    <property type="match status" value="1"/>
</dbReference>
<accession>A0A0X1KT68</accession>
<dbReference type="PROSITE" id="PS50893">
    <property type="entry name" value="ABC_TRANSPORTER_2"/>
    <property type="match status" value="1"/>
</dbReference>
<evidence type="ECO:0000256" key="3">
    <source>
        <dbReference type="ARBA" id="ARBA00022840"/>
    </source>
</evidence>
<dbReference type="PROSITE" id="PS00211">
    <property type="entry name" value="ABC_TRANSPORTER_1"/>
    <property type="match status" value="1"/>
</dbReference>
<keyword evidence="1" id="KW-0813">Transport</keyword>
<dbReference type="Pfam" id="PF00005">
    <property type="entry name" value="ABC_tran"/>
    <property type="match status" value="1"/>
</dbReference>
<dbReference type="AlphaFoldDB" id="A0A0X1KT68"/>
<dbReference type="InterPro" id="IPR003593">
    <property type="entry name" value="AAA+_ATPase"/>
</dbReference>
<dbReference type="InterPro" id="IPR003439">
    <property type="entry name" value="ABC_transporter-like_ATP-bd"/>
</dbReference>
<dbReference type="PANTHER" id="PTHR43067:SF3">
    <property type="entry name" value="MALTOSE ABC TRANSPORTER, ATP-BINDING PROTEIN"/>
    <property type="match status" value="1"/>
</dbReference>
<dbReference type="PaxDb" id="1123384-AJ81_10110"/>
<reference evidence="5 6" key="1">
    <citation type="submission" date="2014-01" db="EMBL/GenBank/DDBJ databases">
        <title>Genome sequencing of Thermotog hypogea.</title>
        <authorList>
            <person name="Zhang X."/>
            <person name="Alvare G."/>
            <person name="Fristensky B."/>
            <person name="Chen L."/>
            <person name="Suen T."/>
            <person name="Chen Q."/>
            <person name="Ma K."/>
        </authorList>
    </citation>
    <scope>NUCLEOTIDE SEQUENCE [LARGE SCALE GENOMIC DNA]</scope>
    <source>
        <strain evidence="5 6">DSM 11164</strain>
    </source>
</reference>
<dbReference type="SUPFAM" id="SSF52540">
    <property type="entry name" value="P-loop containing nucleoside triphosphate hydrolases"/>
    <property type="match status" value="1"/>
</dbReference>
<feature type="domain" description="ABC transporter" evidence="4">
    <location>
        <begin position="6"/>
        <end position="259"/>
    </location>
</feature>
<evidence type="ECO:0000256" key="1">
    <source>
        <dbReference type="ARBA" id="ARBA00022448"/>
    </source>
</evidence>
<dbReference type="InterPro" id="IPR017871">
    <property type="entry name" value="ABC_transporter-like_CS"/>
</dbReference>
<dbReference type="GO" id="GO:0005524">
    <property type="term" value="F:ATP binding"/>
    <property type="evidence" value="ECO:0007669"/>
    <property type="project" value="UniProtKB-KW"/>
</dbReference>
<evidence type="ECO:0000256" key="2">
    <source>
        <dbReference type="ARBA" id="ARBA00022741"/>
    </source>
</evidence>
<dbReference type="SMART" id="SM00382">
    <property type="entry name" value="AAA"/>
    <property type="match status" value="1"/>
</dbReference>
<keyword evidence="2" id="KW-0547">Nucleotide-binding</keyword>
<dbReference type="Pfam" id="PF08352">
    <property type="entry name" value="oligo_HPY"/>
    <property type="match status" value="1"/>
</dbReference>
<dbReference type="GO" id="GO:0016887">
    <property type="term" value="F:ATP hydrolysis activity"/>
    <property type="evidence" value="ECO:0007669"/>
    <property type="project" value="InterPro"/>
</dbReference>
<dbReference type="Gene3D" id="3.40.50.300">
    <property type="entry name" value="P-loop containing nucleotide triphosphate hydrolases"/>
    <property type="match status" value="1"/>
</dbReference>
<keyword evidence="3" id="KW-0067">ATP-binding</keyword>
<evidence type="ECO:0000259" key="4">
    <source>
        <dbReference type="PROSITE" id="PS50893"/>
    </source>
</evidence>
<dbReference type="OrthoDB" id="41661at2"/>
<dbReference type="KEGG" id="phy:AJ81_10110"/>
<protein>
    <submittedName>
        <fullName evidence="5">Peptide ABC transporter ATPase</fullName>
    </submittedName>
</protein>
<dbReference type="STRING" id="1123384.AJ81_10110"/>
<name>A0A0X1KT68_9THEM</name>
<dbReference type="NCBIfam" id="TIGR01727">
    <property type="entry name" value="oligo_HPY"/>
    <property type="match status" value="1"/>
</dbReference>
<dbReference type="CDD" id="cd03257">
    <property type="entry name" value="ABC_NikE_OppD_transporters"/>
    <property type="match status" value="1"/>
</dbReference>
<dbReference type="Proteomes" id="UP000077469">
    <property type="component" value="Chromosome"/>
</dbReference>
<organism evidence="5 6">
    <name type="scientific">Pseudothermotoga hypogea DSM 11164 = NBRC 106472</name>
    <dbReference type="NCBI Taxonomy" id="1123384"/>
    <lineage>
        <taxon>Bacteria</taxon>
        <taxon>Thermotogati</taxon>
        <taxon>Thermotogota</taxon>
        <taxon>Thermotogae</taxon>
        <taxon>Thermotogales</taxon>
        <taxon>Thermotogaceae</taxon>
        <taxon>Pseudothermotoga</taxon>
    </lineage>
</organism>
<evidence type="ECO:0000313" key="6">
    <source>
        <dbReference type="Proteomes" id="UP000077469"/>
    </source>
</evidence>
<proteinExistence type="predicted"/>
<keyword evidence="6" id="KW-1185">Reference proteome</keyword>